<organism evidence="1 2">
    <name type="scientific">Labrys miyagiensis</name>
    <dbReference type="NCBI Taxonomy" id="346912"/>
    <lineage>
        <taxon>Bacteria</taxon>
        <taxon>Pseudomonadati</taxon>
        <taxon>Pseudomonadota</taxon>
        <taxon>Alphaproteobacteria</taxon>
        <taxon>Hyphomicrobiales</taxon>
        <taxon>Xanthobacteraceae</taxon>
        <taxon>Labrys</taxon>
    </lineage>
</organism>
<keyword evidence="2" id="KW-1185">Reference proteome</keyword>
<evidence type="ECO:0000313" key="2">
    <source>
        <dbReference type="Proteomes" id="UP001156882"/>
    </source>
</evidence>
<reference evidence="2" key="1">
    <citation type="journal article" date="2019" name="Int. J. Syst. Evol. Microbiol.">
        <title>The Global Catalogue of Microorganisms (GCM) 10K type strain sequencing project: providing services to taxonomists for standard genome sequencing and annotation.</title>
        <authorList>
            <consortium name="The Broad Institute Genomics Platform"/>
            <consortium name="The Broad Institute Genome Sequencing Center for Infectious Disease"/>
            <person name="Wu L."/>
            <person name="Ma J."/>
        </authorList>
    </citation>
    <scope>NUCLEOTIDE SEQUENCE [LARGE SCALE GENOMIC DNA]</scope>
    <source>
        <strain evidence="2">NBRC 101365</strain>
    </source>
</reference>
<evidence type="ECO:0000313" key="1">
    <source>
        <dbReference type="EMBL" id="GLS21140.1"/>
    </source>
</evidence>
<sequence length="145" mass="16312">MGYELHITRKENWFDEAPDITPGEWLAFVGGDSEMRHDGFAEAPVGGGKMLRIESEDISVWTAYSGGASGRNTAWITWSNGNIVAKNPDREIRQKMWRIAQFFDAKVQGDDGELYGKDGETIEVIKPTRVEPRSDTPAVSPRRPW</sequence>
<gene>
    <name evidence="1" type="ORF">GCM10007874_41570</name>
</gene>
<accession>A0ABQ6CLU8</accession>
<protein>
    <submittedName>
        <fullName evidence="1">Uncharacterized protein</fullName>
    </submittedName>
</protein>
<comment type="caution">
    <text evidence="1">The sequence shown here is derived from an EMBL/GenBank/DDBJ whole genome shotgun (WGS) entry which is preliminary data.</text>
</comment>
<proteinExistence type="predicted"/>
<dbReference type="EMBL" id="BSPC01000044">
    <property type="protein sequence ID" value="GLS21140.1"/>
    <property type="molecule type" value="Genomic_DNA"/>
</dbReference>
<name>A0ABQ6CLU8_9HYPH</name>
<dbReference type="RefSeq" id="WP_284314193.1">
    <property type="nucleotide sequence ID" value="NZ_BSPC01000044.1"/>
</dbReference>
<dbReference type="Proteomes" id="UP001156882">
    <property type="component" value="Unassembled WGS sequence"/>
</dbReference>